<evidence type="ECO:0000256" key="1">
    <source>
        <dbReference type="ARBA" id="ARBA00007692"/>
    </source>
</evidence>
<comment type="caution">
    <text evidence="4">The sequence shown here is derived from an EMBL/GenBank/DDBJ whole genome shotgun (WGS) entry which is preliminary data.</text>
</comment>
<dbReference type="Gene3D" id="1.25.70.10">
    <property type="entry name" value="Transcription termination factor 3, mitochondrial"/>
    <property type="match status" value="1"/>
</dbReference>
<keyword evidence="5" id="KW-1185">Reference proteome</keyword>
<organism evidence="4 5">
    <name type="scientific">Amphibalanus amphitrite</name>
    <name type="common">Striped barnacle</name>
    <name type="synonym">Balanus amphitrite</name>
    <dbReference type="NCBI Taxonomy" id="1232801"/>
    <lineage>
        <taxon>Eukaryota</taxon>
        <taxon>Metazoa</taxon>
        <taxon>Ecdysozoa</taxon>
        <taxon>Arthropoda</taxon>
        <taxon>Crustacea</taxon>
        <taxon>Multicrustacea</taxon>
        <taxon>Cirripedia</taxon>
        <taxon>Thoracica</taxon>
        <taxon>Thoracicalcarea</taxon>
        <taxon>Balanomorpha</taxon>
        <taxon>Balanoidea</taxon>
        <taxon>Balanidae</taxon>
        <taxon>Amphibalaninae</taxon>
        <taxon>Amphibalanus</taxon>
    </lineage>
</organism>
<accession>A0A6A4VFV2</accession>
<protein>
    <submittedName>
        <fullName evidence="4">Transcription termination factor 4, mitochondrial</fullName>
    </submittedName>
</protein>
<proteinExistence type="inferred from homology"/>
<evidence type="ECO:0000313" key="4">
    <source>
        <dbReference type="EMBL" id="KAF0295317.1"/>
    </source>
</evidence>
<dbReference type="GO" id="GO:0003676">
    <property type="term" value="F:nucleic acid binding"/>
    <property type="evidence" value="ECO:0007669"/>
    <property type="project" value="InterPro"/>
</dbReference>
<dbReference type="Proteomes" id="UP000440578">
    <property type="component" value="Unassembled WGS sequence"/>
</dbReference>
<comment type="similarity">
    <text evidence="1">Belongs to the mTERF family.</text>
</comment>
<reference evidence="4 5" key="1">
    <citation type="submission" date="2019-07" db="EMBL/GenBank/DDBJ databases">
        <title>Draft genome assembly of a fouling barnacle, Amphibalanus amphitrite (Darwin, 1854): The first reference genome for Thecostraca.</title>
        <authorList>
            <person name="Kim W."/>
        </authorList>
    </citation>
    <scope>NUCLEOTIDE SEQUENCE [LARGE SCALE GENOMIC DNA]</scope>
    <source>
        <strain evidence="4">SNU_AA5</strain>
        <tissue evidence="4">Soma without cirri and trophi</tissue>
    </source>
</reference>
<gene>
    <name evidence="4" type="primary">Mterf4</name>
    <name evidence="4" type="ORF">FJT64_007149</name>
</gene>
<dbReference type="Pfam" id="PF02536">
    <property type="entry name" value="mTERF"/>
    <property type="match status" value="1"/>
</dbReference>
<evidence type="ECO:0000256" key="2">
    <source>
        <dbReference type="ARBA" id="ARBA00022946"/>
    </source>
</evidence>
<dbReference type="AlphaFoldDB" id="A0A6A4VFV2"/>
<feature type="region of interest" description="Disordered" evidence="3">
    <location>
        <begin position="32"/>
        <end position="57"/>
    </location>
</feature>
<dbReference type="InterPro" id="IPR003690">
    <property type="entry name" value="MTERF"/>
</dbReference>
<dbReference type="OrthoDB" id="9991972at2759"/>
<feature type="compositionally biased region" description="Acidic residues" evidence="3">
    <location>
        <begin position="317"/>
        <end position="340"/>
    </location>
</feature>
<name>A0A6A4VFV2_AMPAM</name>
<evidence type="ECO:0000256" key="3">
    <source>
        <dbReference type="SAM" id="MobiDB-lite"/>
    </source>
</evidence>
<feature type="region of interest" description="Disordered" evidence="3">
    <location>
        <begin position="263"/>
        <end position="289"/>
    </location>
</feature>
<keyword evidence="2" id="KW-0809">Transit peptide</keyword>
<sequence length="353" mass="39054">MAASLHRQGLQAGAVAPQLAAAVLRLGELRRRQVSTGRPSRRRQSRPPPAPAAPPQQWEPAALAARLYRLLSEEERLLAVSEQSAAAVLRLLHELHFSEQQVSELLLGRPALLRRGPAAWRAAVPPLLGRGCAPHQLADMLAACPALLERRGAELEATLAALLAALPAGEWAVLELVHRQPQLLLLPAGRLRRQLARLLTVFTVDQAARVALRCPAALLERGAETERKLDYLLDTMGLTPAEVAHSSAMEWPLEHLRARHTALERSGGYRRPRAKDTEPTGNPAPTEMFSHSDELFCQRVARLPYREYEVFTRLLEEEQEEAQLEESDSDSDSDSDSEDSDSSHHSRGRRPGR</sequence>
<dbReference type="EMBL" id="VIIS01001627">
    <property type="protein sequence ID" value="KAF0295317.1"/>
    <property type="molecule type" value="Genomic_DNA"/>
</dbReference>
<dbReference type="InterPro" id="IPR038538">
    <property type="entry name" value="MTERF_sf"/>
</dbReference>
<feature type="region of interest" description="Disordered" evidence="3">
    <location>
        <begin position="314"/>
        <end position="353"/>
    </location>
</feature>
<evidence type="ECO:0000313" key="5">
    <source>
        <dbReference type="Proteomes" id="UP000440578"/>
    </source>
</evidence>